<keyword evidence="4" id="KW-1185">Reference proteome</keyword>
<comment type="caution">
    <text evidence="3">The sequence shown here is derived from an EMBL/GenBank/DDBJ whole genome shotgun (WGS) entry which is preliminary data.</text>
</comment>
<dbReference type="Proteomes" id="UP001469553">
    <property type="component" value="Unassembled WGS sequence"/>
</dbReference>
<keyword evidence="2" id="KW-1133">Transmembrane helix</keyword>
<keyword evidence="2" id="KW-0812">Transmembrane</keyword>
<reference evidence="3 4" key="1">
    <citation type="submission" date="2021-06" db="EMBL/GenBank/DDBJ databases">
        <authorList>
            <person name="Palmer J.M."/>
        </authorList>
    </citation>
    <scope>NUCLEOTIDE SEQUENCE [LARGE SCALE GENOMIC DNA]</scope>
    <source>
        <strain evidence="3 4">AS_MEX2019</strain>
        <tissue evidence="3">Muscle</tissue>
    </source>
</reference>
<keyword evidence="2" id="KW-0472">Membrane</keyword>
<evidence type="ECO:0000256" key="1">
    <source>
        <dbReference type="SAM" id="MobiDB-lite"/>
    </source>
</evidence>
<dbReference type="EMBL" id="JAHRIP010058180">
    <property type="protein sequence ID" value="MEQ2303820.1"/>
    <property type="molecule type" value="Genomic_DNA"/>
</dbReference>
<evidence type="ECO:0000313" key="3">
    <source>
        <dbReference type="EMBL" id="MEQ2303820.1"/>
    </source>
</evidence>
<organism evidence="3 4">
    <name type="scientific">Ameca splendens</name>
    <dbReference type="NCBI Taxonomy" id="208324"/>
    <lineage>
        <taxon>Eukaryota</taxon>
        <taxon>Metazoa</taxon>
        <taxon>Chordata</taxon>
        <taxon>Craniata</taxon>
        <taxon>Vertebrata</taxon>
        <taxon>Euteleostomi</taxon>
        <taxon>Actinopterygii</taxon>
        <taxon>Neopterygii</taxon>
        <taxon>Teleostei</taxon>
        <taxon>Neoteleostei</taxon>
        <taxon>Acanthomorphata</taxon>
        <taxon>Ovalentaria</taxon>
        <taxon>Atherinomorphae</taxon>
        <taxon>Cyprinodontiformes</taxon>
        <taxon>Goodeidae</taxon>
        <taxon>Ameca</taxon>
    </lineage>
</organism>
<proteinExistence type="predicted"/>
<name>A0ABV0ZCJ0_9TELE</name>
<feature type="transmembrane region" description="Helical" evidence="2">
    <location>
        <begin position="85"/>
        <end position="107"/>
    </location>
</feature>
<feature type="region of interest" description="Disordered" evidence="1">
    <location>
        <begin position="1"/>
        <end position="20"/>
    </location>
</feature>
<sequence>MPPPPLVSPVHSCQGFSSDERRRNSDCQWLFWRDGETLGGLFTTGDSKLGWRLLPVMSFNESSETRYRSEVRGSNTTCCHKELSVTAFIISMTVGIFSNSFVLFILIKSKASSPPHQVQGILPAVCQQSGDH</sequence>
<evidence type="ECO:0000313" key="4">
    <source>
        <dbReference type="Proteomes" id="UP001469553"/>
    </source>
</evidence>
<protein>
    <submittedName>
        <fullName evidence="3">Uncharacterized protein</fullName>
    </submittedName>
</protein>
<accession>A0ABV0ZCJ0</accession>
<evidence type="ECO:0000256" key="2">
    <source>
        <dbReference type="SAM" id="Phobius"/>
    </source>
</evidence>
<gene>
    <name evidence="3" type="ORF">AMECASPLE_020767</name>
</gene>